<dbReference type="PANTHER" id="PTHR11516:SF41">
    <property type="entry name" value="3-METHYL-2-OXOBUTANOATE DEHYDROGENASE SUBUNIT ALPHA"/>
    <property type="match status" value="1"/>
</dbReference>
<dbReference type="InterPro" id="IPR001017">
    <property type="entry name" value="DH_E1"/>
</dbReference>
<accession>A0ABD5RWH6</accession>
<dbReference type="Pfam" id="PF00676">
    <property type="entry name" value="E1_dh"/>
    <property type="match status" value="1"/>
</dbReference>
<organism evidence="5 6">
    <name type="scientific">Halobium palmae</name>
    <dbReference type="NCBI Taxonomy" id="1776492"/>
    <lineage>
        <taxon>Archaea</taxon>
        <taxon>Methanobacteriati</taxon>
        <taxon>Methanobacteriota</taxon>
        <taxon>Stenosarchaea group</taxon>
        <taxon>Halobacteria</taxon>
        <taxon>Halobacteriales</taxon>
        <taxon>Haloferacaceae</taxon>
        <taxon>Halobium</taxon>
    </lineage>
</organism>
<keyword evidence="2" id="KW-0560">Oxidoreductase</keyword>
<evidence type="ECO:0000313" key="5">
    <source>
        <dbReference type="EMBL" id="MFC6723681.1"/>
    </source>
</evidence>
<dbReference type="InterPro" id="IPR029061">
    <property type="entry name" value="THDP-binding"/>
</dbReference>
<dbReference type="GO" id="GO:0006082">
    <property type="term" value="P:organic acid metabolic process"/>
    <property type="evidence" value="ECO:0007669"/>
    <property type="project" value="UniProtKB-ARBA"/>
</dbReference>
<dbReference type="Proteomes" id="UP001596328">
    <property type="component" value="Unassembled WGS sequence"/>
</dbReference>
<evidence type="ECO:0000256" key="2">
    <source>
        <dbReference type="ARBA" id="ARBA00023002"/>
    </source>
</evidence>
<dbReference type="GO" id="GO:0044272">
    <property type="term" value="P:sulfur compound biosynthetic process"/>
    <property type="evidence" value="ECO:0007669"/>
    <property type="project" value="UniProtKB-ARBA"/>
</dbReference>
<dbReference type="EMBL" id="JBHSWU010000035">
    <property type="protein sequence ID" value="MFC6723681.1"/>
    <property type="molecule type" value="Genomic_DNA"/>
</dbReference>
<dbReference type="GO" id="GO:0016491">
    <property type="term" value="F:oxidoreductase activity"/>
    <property type="evidence" value="ECO:0007669"/>
    <property type="project" value="UniProtKB-KW"/>
</dbReference>
<dbReference type="CDD" id="cd02000">
    <property type="entry name" value="TPP_E1_PDC_ADC_BCADC"/>
    <property type="match status" value="1"/>
</dbReference>
<reference evidence="5 6" key="1">
    <citation type="journal article" date="2019" name="Int. J. Syst. Evol. Microbiol.">
        <title>The Global Catalogue of Microorganisms (GCM) 10K type strain sequencing project: providing services to taxonomists for standard genome sequencing and annotation.</title>
        <authorList>
            <consortium name="The Broad Institute Genomics Platform"/>
            <consortium name="The Broad Institute Genome Sequencing Center for Infectious Disease"/>
            <person name="Wu L."/>
            <person name="Ma J."/>
        </authorList>
    </citation>
    <scope>NUCLEOTIDE SEQUENCE [LARGE SCALE GENOMIC DNA]</scope>
    <source>
        <strain evidence="5 6">NBRC 111368</strain>
    </source>
</reference>
<dbReference type="PANTHER" id="PTHR11516">
    <property type="entry name" value="PYRUVATE DEHYDROGENASE E1 COMPONENT, ALPHA SUBUNIT BACTERIAL AND ORGANELLAR"/>
    <property type="match status" value="1"/>
</dbReference>
<dbReference type="SUPFAM" id="SSF52518">
    <property type="entry name" value="Thiamin diphosphate-binding fold (THDP-binding)"/>
    <property type="match status" value="1"/>
</dbReference>
<evidence type="ECO:0000256" key="3">
    <source>
        <dbReference type="ARBA" id="ARBA00023052"/>
    </source>
</evidence>
<name>A0ABD5RWH6_9EURY</name>
<gene>
    <name evidence="5" type="ORF">ACFQE1_04630</name>
</gene>
<feature type="domain" description="Dehydrogenase E1 component" evidence="4">
    <location>
        <begin position="17"/>
        <end position="305"/>
    </location>
</feature>
<evidence type="ECO:0000259" key="4">
    <source>
        <dbReference type="Pfam" id="PF00676"/>
    </source>
</evidence>
<dbReference type="InterPro" id="IPR050642">
    <property type="entry name" value="PDH_E1_Alpha_Subunit"/>
</dbReference>
<proteinExistence type="predicted"/>
<comment type="caution">
    <text evidence="5">The sequence shown here is derived from an EMBL/GenBank/DDBJ whole genome shotgun (WGS) entry which is preliminary data.</text>
</comment>
<dbReference type="AlphaFoldDB" id="A0ABD5RWH6"/>
<keyword evidence="3" id="KW-0786">Thiamine pyrophosphate</keyword>
<evidence type="ECO:0000313" key="6">
    <source>
        <dbReference type="Proteomes" id="UP001596328"/>
    </source>
</evidence>
<protein>
    <submittedName>
        <fullName evidence="5">Thiamine pyrophosphate-dependent dehydrogenase E1 component subunit alpha</fullName>
    </submittedName>
</protein>
<evidence type="ECO:0000256" key="1">
    <source>
        <dbReference type="ARBA" id="ARBA00001964"/>
    </source>
</evidence>
<dbReference type="Gene3D" id="3.40.50.970">
    <property type="match status" value="1"/>
</dbReference>
<comment type="cofactor">
    <cofactor evidence="1">
        <name>thiamine diphosphate</name>
        <dbReference type="ChEBI" id="CHEBI:58937"/>
    </cofactor>
</comment>
<sequence length="327" mass="36369">MQKSDDERREILEYLSLTRWFEEKCLEVYESGGIPELPHLSLGQEAVGVASTCALEEDDWVLPSLRTRAPILMRVPLEMVTAGMFGTRSGPSEGRTTQHHMGSAAAGIMGTTGMVGSHLNVGAGAALGSMILGDDRVSIVFFGDGGAQRAELHSALNFATINDLPVIFMIENNGMTEEMPLEKLVDVDDLEEFGSQGLPTEVVDGQDADLVYDATAEAAERARAGDGPTLIEAKTYRYRPHAEVMEEARDESEIEEWKERDPVHIYRDRLLEDGVVDEEDLEAMDERLKSEIDEAFEFVENDELPDEEVLYRVYKDTDIDHTRGVVR</sequence>
<keyword evidence="6" id="KW-1185">Reference proteome</keyword>